<evidence type="ECO:0000313" key="2">
    <source>
        <dbReference type="Proteomes" id="UP000315363"/>
    </source>
</evidence>
<reference evidence="1 2" key="1">
    <citation type="submission" date="2019-06" db="EMBL/GenBank/DDBJ databases">
        <title>A large-scale integrated study on North Sea by COGITO (Coastal Microbe Genomic &amp; Taxonomic Observatory).</title>
        <authorList>
            <person name="Teeling H."/>
        </authorList>
    </citation>
    <scope>NUCLEOTIDE SEQUENCE [LARGE SCALE GENOMIC DNA]</scope>
    <source>
        <strain evidence="1 2">MAR_2009_79</strain>
    </source>
</reference>
<organism evidence="1 2">
    <name type="scientific">Arenibacter algicola</name>
    <dbReference type="NCBI Taxonomy" id="616991"/>
    <lineage>
        <taxon>Bacteria</taxon>
        <taxon>Pseudomonadati</taxon>
        <taxon>Bacteroidota</taxon>
        <taxon>Flavobacteriia</taxon>
        <taxon>Flavobacteriales</taxon>
        <taxon>Flavobacteriaceae</taxon>
        <taxon>Arenibacter</taxon>
    </lineage>
</organism>
<accession>A0ABY3AAI8</accession>
<dbReference type="RefSeq" id="WP_142189594.1">
    <property type="nucleotide sequence ID" value="NZ_VHIF01000001.1"/>
</dbReference>
<keyword evidence="2" id="KW-1185">Reference proteome</keyword>
<gene>
    <name evidence="1" type="ORF">GQ41_2382</name>
</gene>
<comment type="caution">
    <text evidence="1">The sequence shown here is derived from an EMBL/GenBank/DDBJ whole genome shotgun (WGS) entry which is preliminary data.</text>
</comment>
<dbReference type="PROSITE" id="PS51257">
    <property type="entry name" value="PROKAR_LIPOPROTEIN"/>
    <property type="match status" value="1"/>
</dbReference>
<proteinExistence type="predicted"/>
<evidence type="ECO:0008006" key="3">
    <source>
        <dbReference type="Google" id="ProtNLM"/>
    </source>
</evidence>
<sequence>MKAIILILFFLTVSCSNDDGPIPGCYQEESRNRRIIHIIKEATGTMLGQQCGDGSFLLDPDSENQSGPLGQFYPCNLLEEFHVDGVRVVFSGYLYESFDTEDKCADLFEITEIRLADQ</sequence>
<evidence type="ECO:0000313" key="1">
    <source>
        <dbReference type="EMBL" id="TQO37757.1"/>
    </source>
</evidence>
<dbReference type="EMBL" id="VHIF01000001">
    <property type="protein sequence ID" value="TQO37757.1"/>
    <property type="molecule type" value="Genomic_DNA"/>
</dbReference>
<dbReference type="Proteomes" id="UP000315363">
    <property type="component" value="Unassembled WGS sequence"/>
</dbReference>
<protein>
    <recommendedName>
        <fullName evidence="3">Lipoprotein</fullName>
    </recommendedName>
</protein>
<name>A0ABY3AAI8_9FLAO</name>